<reference evidence="7" key="1">
    <citation type="journal article" date="2014" name="Int. J. Syst. Evol. Microbiol.">
        <title>Complete genome sequence of Corynebacterium casei LMG S-19264T (=DSM 44701T), isolated from a smear-ripened cheese.</title>
        <authorList>
            <consortium name="US DOE Joint Genome Institute (JGI-PGF)"/>
            <person name="Walter F."/>
            <person name="Albersmeier A."/>
            <person name="Kalinowski J."/>
            <person name="Ruckert C."/>
        </authorList>
    </citation>
    <scope>NUCLEOTIDE SEQUENCE</scope>
    <source>
        <strain evidence="7">JCM 19831</strain>
    </source>
</reference>
<dbReference type="PRINTS" id="PR00411">
    <property type="entry name" value="PNDRDTASEI"/>
</dbReference>
<gene>
    <name evidence="7" type="primary">hcaD</name>
    <name evidence="7" type="ORF">GCM10007977_092000</name>
</gene>
<keyword evidence="4" id="KW-0560">Oxidoreductase</keyword>
<dbReference type="Gene3D" id="3.50.50.60">
    <property type="entry name" value="FAD/NAD(P)-binding domain"/>
    <property type="match status" value="2"/>
</dbReference>
<feature type="domain" description="Reductase C-terminal" evidence="6">
    <location>
        <begin position="322"/>
        <end position="387"/>
    </location>
</feature>
<dbReference type="PANTHER" id="PTHR43557">
    <property type="entry name" value="APOPTOSIS-INDUCING FACTOR 1"/>
    <property type="match status" value="1"/>
</dbReference>
<comment type="caution">
    <text evidence="7">The sequence shown here is derived from an EMBL/GenBank/DDBJ whole genome shotgun (WGS) entry which is preliminary data.</text>
</comment>
<keyword evidence="2" id="KW-0285">Flavoprotein</keyword>
<evidence type="ECO:0000259" key="5">
    <source>
        <dbReference type="Pfam" id="PF07992"/>
    </source>
</evidence>
<dbReference type="PRINTS" id="PR00368">
    <property type="entry name" value="FADPNR"/>
</dbReference>
<reference evidence="7" key="2">
    <citation type="submission" date="2020-09" db="EMBL/GenBank/DDBJ databases">
        <authorList>
            <person name="Sun Q."/>
            <person name="Ohkuma M."/>
        </authorList>
    </citation>
    <scope>NUCLEOTIDE SEQUENCE</scope>
    <source>
        <strain evidence="7">JCM 19831</strain>
    </source>
</reference>
<sequence length="396" mass="42622">MTDVKQARVVIAGGSAAGMSTATALRRRGHDGPITVLSAERHLPYDRPPLSKQYQTHGWELDRLLLLPADRLAGLELDIRPGVAAESADLAAGVVRDDAGAHHPYDHLVIATGLAPRGLPTLDGLPVLQLRTLEDAGRLRAALRPGAHVAVIGAGFIGLECAATARSLGAEVTVVEPVADPLANRLGADTAARLRSLHAGQGVRLRTGVTVGAGARLAGGRTRLTLSDTSTVDADVVLVAVGAAPCVDWLHNTGIDVSDGVLCDAYSRVRERVWAVGDIARWHHRGYDELIRIEHRTNATEQGQHVAAGIHGELRPYRPLPFFWTDHYDVRLQMAGRYTPAAVETHVDVPGRDDAFLKLFHADGDLRAVLAWNAPKQLVPYRRELLARLDDDRVTA</sequence>
<dbReference type="GO" id="GO:0005737">
    <property type="term" value="C:cytoplasm"/>
    <property type="evidence" value="ECO:0007669"/>
    <property type="project" value="TreeGrafter"/>
</dbReference>
<dbReference type="InterPro" id="IPR028202">
    <property type="entry name" value="Reductase_C"/>
</dbReference>
<evidence type="ECO:0000256" key="2">
    <source>
        <dbReference type="ARBA" id="ARBA00022630"/>
    </source>
</evidence>
<proteinExistence type="predicted"/>
<dbReference type="Pfam" id="PF07992">
    <property type="entry name" value="Pyr_redox_2"/>
    <property type="match status" value="1"/>
</dbReference>
<dbReference type="RefSeq" id="WP_190256416.1">
    <property type="nucleotide sequence ID" value="NZ_BMPI01000072.1"/>
</dbReference>
<dbReference type="InterPro" id="IPR016156">
    <property type="entry name" value="FAD/NAD-linked_Rdtase_dimer_sf"/>
</dbReference>
<dbReference type="AlphaFoldDB" id="A0A917X622"/>
<name>A0A917X622_9ACTN</name>
<evidence type="ECO:0000313" key="8">
    <source>
        <dbReference type="Proteomes" id="UP000642070"/>
    </source>
</evidence>
<dbReference type="GO" id="GO:0016651">
    <property type="term" value="F:oxidoreductase activity, acting on NAD(P)H"/>
    <property type="evidence" value="ECO:0007669"/>
    <property type="project" value="TreeGrafter"/>
</dbReference>
<dbReference type="Gene3D" id="3.30.390.30">
    <property type="match status" value="1"/>
</dbReference>
<evidence type="ECO:0000256" key="1">
    <source>
        <dbReference type="ARBA" id="ARBA00001974"/>
    </source>
</evidence>
<dbReference type="EMBL" id="BMPI01000072">
    <property type="protein sequence ID" value="GGM76121.1"/>
    <property type="molecule type" value="Genomic_DNA"/>
</dbReference>
<dbReference type="PANTHER" id="PTHR43557:SF2">
    <property type="entry name" value="RIESKE DOMAIN-CONTAINING PROTEIN-RELATED"/>
    <property type="match status" value="1"/>
</dbReference>
<evidence type="ECO:0000256" key="4">
    <source>
        <dbReference type="ARBA" id="ARBA00023002"/>
    </source>
</evidence>
<accession>A0A917X622</accession>
<comment type="cofactor">
    <cofactor evidence="1">
        <name>FAD</name>
        <dbReference type="ChEBI" id="CHEBI:57692"/>
    </cofactor>
</comment>
<evidence type="ECO:0000313" key="7">
    <source>
        <dbReference type="EMBL" id="GGM76121.1"/>
    </source>
</evidence>
<keyword evidence="3" id="KW-0274">FAD</keyword>
<dbReference type="InterPro" id="IPR036188">
    <property type="entry name" value="FAD/NAD-bd_sf"/>
</dbReference>
<dbReference type="Pfam" id="PF14759">
    <property type="entry name" value="Reductase_C"/>
    <property type="match status" value="1"/>
</dbReference>
<keyword evidence="8" id="KW-1185">Reference proteome</keyword>
<dbReference type="SUPFAM" id="SSF51905">
    <property type="entry name" value="FAD/NAD(P)-binding domain"/>
    <property type="match status" value="2"/>
</dbReference>
<dbReference type="InterPro" id="IPR050446">
    <property type="entry name" value="FAD-oxidoreductase/Apoptosis"/>
</dbReference>
<dbReference type="Proteomes" id="UP000642070">
    <property type="component" value="Unassembled WGS sequence"/>
</dbReference>
<dbReference type="InterPro" id="IPR023753">
    <property type="entry name" value="FAD/NAD-binding_dom"/>
</dbReference>
<organism evidence="7 8">
    <name type="scientific">Dactylosporangium sucinum</name>
    <dbReference type="NCBI Taxonomy" id="1424081"/>
    <lineage>
        <taxon>Bacteria</taxon>
        <taxon>Bacillati</taxon>
        <taxon>Actinomycetota</taxon>
        <taxon>Actinomycetes</taxon>
        <taxon>Micromonosporales</taxon>
        <taxon>Micromonosporaceae</taxon>
        <taxon>Dactylosporangium</taxon>
    </lineage>
</organism>
<dbReference type="SUPFAM" id="SSF55424">
    <property type="entry name" value="FAD/NAD-linked reductases, dimerisation (C-terminal) domain"/>
    <property type="match status" value="1"/>
</dbReference>
<evidence type="ECO:0000256" key="3">
    <source>
        <dbReference type="ARBA" id="ARBA00022827"/>
    </source>
</evidence>
<evidence type="ECO:0000259" key="6">
    <source>
        <dbReference type="Pfam" id="PF14759"/>
    </source>
</evidence>
<feature type="domain" description="FAD/NAD(P)-binding" evidence="5">
    <location>
        <begin position="8"/>
        <end position="303"/>
    </location>
</feature>
<protein>
    <submittedName>
        <fullName evidence="7">Pyridine nucleotide-disulfide oxidoreductase</fullName>
    </submittedName>
</protein>